<keyword evidence="2" id="KW-0378">Hydrolase</keyword>
<dbReference type="GO" id="GO:0015074">
    <property type="term" value="P:DNA integration"/>
    <property type="evidence" value="ECO:0007669"/>
    <property type="project" value="InterPro"/>
</dbReference>
<organism evidence="4">
    <name type="scientific">Sesamum radiatum</name>
    <name type="common">Black benniseed</name>
    <dbReference type="NCBI Taxonomy" id="300843"/>
    <lineage>
        <taxon>Eukaryota</taxon>
        <taxon>Viridiplantae</taxon>
        <taxon>Streptophyta</taxon>
        <taxon>Embryophyta</taxon>
        <taxon>Tracheophyta</taxon>
        <taxon>Spermatophyta</taxon>
        <taxon>Magnoliopsida</taxon>
        <taxon>eudicotyledons</taxon>
        <taxon>Gunneridae</taxon>
        <taxon>Pentapetalae</taxon>
        <taxon>asterids</taxon>
        <taxon>lamiids</taxon>
        <taxon>Lamiales</taxon>
        <taxon>Pedaliaceae</taxon>
        <taxon>Sesamum</taxon>
    </lineage>
</organism>
<dbReference type="GO" id="GO:0003676">
    <property type="term" value="F:nucleic acid binding"/>
    <property type="evidence" value="ECO:0007669"/>
    <property type="project" value="InterPro"/>
</dbReference>
<dbReference type="InterPro" id="IPR039537">
    <property type="entry name" value="Retrotran_Ty1/copia-like"/>
</dbReference>
<dbReference type="Pfam" id="PF00665">
    <property type="entry name" value="rve"/>
    <property type="match status" value="1"/>
</dbReference>
<name>A0AAW2QI97_SESRA</name>
<dbReference type="GO" id="GO:0046872">
    <property type="term" value="F:metal ion binding"/>
    <property type="evidence" value="ECO:0007669"/>
    <property type="project" value="UniProtKB-KW"/>
</dbReference>
<evidence type="ECO:0000256" key="1">
    <source>
        <dbReference type="ARBA" id="ARBA00022723"/>
    </source>
</evidence>
<dbReference type="AlphaFoldDB" id="A0AAW2QI97"/>
<sequence>MMCAFIAMERGTGRGSVHNSSPTQVLQRSRKLSKDEIILRLGDGKVVAAEAVGSLSLVVSNHVRIELKDCYFVPSMGKMTKKPFVGQSAIAKGLLDLVHTDFCGPLSIPARGGFSYFITFTDDHSWYGYIYLMRYKSKAFGRYNEYRLEVENQTGRKIKALRSDRGGEYLSGEFIDNLKDNGILSQWTPPGTPQLNGVAERRNRTLLDMVRSMMSFTELPPSFWGHALETAVKLLNISPSNFIGYPKETAGYYFYDPAEQKVFVSRNAVFLEKDFPSDNQRDEVLIEESSGEPPHNSTASFEPTVHTDDVPILRRSTRESRVPKRYGFVGLTSQLDNDPKTYGEAMSDIDSDKWLETMKSEMDSMGSNQVWTLVDPPKGVRPVGCKWVYKCKLRANGEVTAFKARLVAKEYTQ</sequence>
<protein>
    <submittedName>
        <fullName evidence="4">Retrovirus-related Pol polyprotein from transposon TNT 1-94</fullName>
    </submittedName>
</protein>
<comment type="caution">
    <text evidence="4">The sequence shown here is derived from an EMBL/GenBank/DDBJ whole genome shotgun (WGS) entry which is preliminary data.</text>
</comment>
<dbReference type="InterPro" id="IPR013103">
    <property type="entry name" value="RVT_2"/>
</dbReference>
<evidence type="ECO:0000256" key="2">
    <source>
        <dbReference type="ARBA" id="ARBA00022801"/>
    </source>
</evidence>
<dbReference type="Pfam" id="PF25597">
    <property type="entry name" value="SH3_retrovirus"/>
    <property type="match status" value="1"/>
</dbReference>
<keyword evidence="1" id="KW-0479">Metal-binding</keyword>
<dbReference type="SUPFAM" id="SSF53098">
    <property type="entry name" value="Ribonuclease H-like"/>
    <property type="match status" value="1"/>
</dbReference>
<dbReference type="EMBL" id="JACGWJ010000015">
    <property type="protein sequence ID" value="KAL0367391.1"/>
    <property type="molecule type" value="Genomic_DNA"/>
</dbReference>
<dbReference type="InterPro" id="IPR036397">
    <property type="entry name" value="RNaseH_sf"/>
</dbReference>
<dbReference type="Pfam" id="PF07727">
    <property type="entry name" value="RVT_2"/>
    <property type="match status" value="1"/>
</dbReference>
<evidence type="ECO:0000313" key="4">
    <source>
        <dbReference type="EMBL" id="KAL0367391.1"/>
    </source>
</evidence>
<dbReference type="PANTHER" id="PTHR42648:SF27">
    <property type="entry name" value="RNA-DIRECTED DNA POLYMERASE"/>
    <property type="match status" value="1"/>
</dbReference>
<evidence type="ECO:0000259" key="3">
    <source>
        <dbReference type="PROSITE" id="PS50994"/>
    </source>
</evidence>
<gene>
    <name evidence="4" type="ORF">Sradi_3629200</name>
</gene>
<reference evidence="4" key="2">
    <citation type="journal article" date="2024" name="Plant">
        <title>Genomic evolution and insights into agronomic trait innovations of Sesamum species.</title>
        <authorList>
            <person name="Miao H."/>
            <person name="Wang L."/>
            <person name="Qu L."/>
            <person name="Liu H."/>
            <person name="Sun Y."/>
            <person name="Le M."/>
            <person name="Wang Q."/>
            <person name="Wei S."/>
            <person name="Zheng Y."/>
            <person name="Lin W."/>
            <person name="Duan Y."/>
            <person name="Cao H."/>
            <person name="Xiong S."/>
            <person name="Wang X."/>
            <person name="Wei L."/>
            <person name="Li C."/>
            <person name="Ma Q."/>
            <person name="Ju M."/>
            <person name="Zhao R."/>
            <person name="Li G."/>
            <person name="Mu C."/>
            <person name="Tian Q."/>
            <person name="Mei H."/>
            <person name="Zhang T."/>
            <person name="Gao T."/>
            <person name="Zhang H."/>
        </authorList>
    </citation>
    <scope>NUCLEOTIDE SEQUENCE</scope>
    <source>
        <strain evidence="4">G02</strain>
    </source>
</reference>
<accession>A0AAW2QI97</accession>
<dbReference type="PROSITE" id="PS50994">
    <property type="entry name" value="INTEGRASE"/>
    <property type="match status" value="1"/>
</dbReference>
<dbReference type="InterPro" id="IPR057670">
    <property type="entry name" value="SH3_retrovirus"/>
</dbReference>
<dbReference type="GO" id="GO:0016787">
    <property type="term" value="F:hydrolase activity"/>
    <property type="evidence" value="ECO:0007669"/>
    <property type="project" value="UniProtKB-KW"/>
</dbReference>
<feature type="domain" description="Integrase catalytic" evidence="3">
    <location>
        <begin position="79"/>
        <end position="265"/>
    </location>
</feature>
<dbReference type="PANTHER" id="PTHR42648">
    <property type="entry name" value="TRANSPOSASE, PUTATIVE-RELATED"/>
    <property type="match status" value="1"/>
</dbReference>
<reference evidence="4" key="1">
    <citation type="submission" date="2020-06" db="EMBL/GenBank/DDBJ databases">
        <authorList>
            <person name="Li T."/>
            <person name="Hu X."/>
            <person name="Zhang T."/>
            <person name="Song X."/>
            <person name="Zhang H."/>
            <person name="Dai N."/>
            <person name="Sheng W."/>
            <person name="Hou X."/>
            <person name="Wei L."/>
        </authorList>
    </citation>
    <scope>NUCLEOTIDE SEQUENCE</scope>
    <source>
        <strain evidence="4">G02</strain>
        <tissue evidence="4">Leaf</tissue>
    </source>
</reference>
<dbReference type="InterPro" id="IPR001584">
    <property type="entry name" value="Integrase_cat-core"/>
</dbReference>
<dbReference type="Gene3D" id="3.30.420.10">
    <property type="entry name" value="Ribonuclease H-like superfamily/Ribonuclease H"/>
    <property type="match status" value="1"/>
</dbReference>
<proteinExistence type="predicted"/>
<dbReference type="InterPro" id="IPR012337">
    <property type="entry name" value="RNaseH-like_sf"/>
</dbReference>